<accession>A0A7S2C8Q6</accession>
<organism evidence="1">
    <name type="scientific">Alexandrium andersonii</name>
    <dbReference type="NCBI Taxonomy" id="327968"/>
    <lineage>
        <taxon>Eukaryota</taxon>
        <taxon>Sar</taxon>
        <taxon>Alveolata</taxon>
        <taxon>Dinophyceae</taxon>
        <taxon>Gonyaulacales</taxon>
        <taxon>Pyrocystaceae</taxon>
        <taxon>Alexandrium</taxon>
    </lineage>
</organism>
<sequence>MSCIVRVAELGSFYAPTDKADVNCMAKAQTLPAQGHPRDPVWQHEELLELPGGEVDSVVAVRPNWYMLFEVIDSDPRAVDAPPLAVAAAPLSDVLTQSYEVQAPEKTSSVLQKRIEQARSPIMPAKSKIAALPGAETNATVPIVRELPLVVRRGTLEAQDQSAEPSKSRLDRLKKGTKSLTKMVTKSVTKSLTKKLDIENLPEGPSLTLSLEDGIHEDDRVLVVRFEVLSRWKGTGGGAKCPPTRPMLGPSPVLSLVSLISSVVAGHQNGNIFVWDVTGSSSVPLHQFEAHKAPISCMVYMPTLDSIISTAMPMNRKEAVSESLLRVWSCSAFELRQTLPLHGSGSRCLIPLDTEGKEGSFVLALGKDSRQSSLLQFFKLEPA</sequence>
<dbReference type="SUPFAM" id="SSF50978">
    <property type="entry name" value="WD40 repeat-like"/>
    <property type="match status" value="1"/>
</dbReference>
<dbReference type="Gene3D" id="2.130.10.10">
    <property type="entry name" value="YVTN repeat-like/Quinoprotein amine dehydrogenase"/>
    <property type="match status" value="1"/>
</dbReference>
<proteinExistence type="predicted"/>
<protein>
    <submittedName>
        <fullName evidence="1">Uncharacterized protein</fullName>
    </submittedName>
</protein>
<dbReference type="EMBL" id="HBGQ01032348">
    <property type="protein sequence ID" value="CAD9417156.1"/>
    <property type="molecule type" value="Transcribed_RNA"/>
</dbReference>
<evidence type="ECO:0000313" key="1">
    <source>
        <dbReference type="EMBL" id="CAD9417156.1"/>
    </source>
</evidence>
<name>A0A7S2C8Q6_9DINO</name>
<dbReference type="InterPro" id="IPR036322">
    <property type="entry name" value="WD40_repeat_dom_sf"/>
</dbReference>
<reference evidence="1" key="1">
    <citation type="submission" date="2021-01" db="EMBL/GenBank/DDBJ databases">
        <authorList>
            <person name="Corre E."/>
            <person name="Pelletier E."/>
            <person name="Niang G."/>
            <person name="Scheremetjew M."/>
            <person name="Finn R."/>
            <person name="Kale V."/>
            <person name="Holt S."/>
            <person name="Cochrane G."/>
            <person name="Meng A."/>
            <person name="Brown T."/>
            <person name="Cohen L."/>
        </authorList>
    </citation>
    <scope>NUCLEOTIDE SEQUENCE</scope>
    <source>
        <strain evidence="1">CCMP2222</strain>
    </source>
</reference>
<gene>
    <name evidence="1" type="ORF">AAND1436_LOCUS15933</name>
</gene>
<dbReference type="AlphaFoldDB" id="A0A7S2C8Q6"/>
<dbReference type="InterPro" id="IPR015943">
    <property type="entry name" value="WD40/YVTN_repeat-like_dom_sf"/>
</dbReference>